<keyword evidence="1" id="KW-0472">Membrane</keyword>
<feature type="non-terminal residue" evidence="2">
    <location>
        <position position="74"/>
    </location>
</feature>
<sequence length="74" mass="8354">MTLLVPPFAVVLFFNLLLFFIGLHLPILLRYDDLPVHHPPQHAHALGGKLQARLGDLDLGQRIFPAMLSRFENA</sequence>
<keyword evidence="1" id="KW-0812">Transmembrane</keyword>
<dbReference type="EMBL" id="LXQA010582113">
    <property type="protein sequence ID" value="MCI60472.1"/>
    <property type="molecule type" value="Genomic_DNA"/>
</dbReference>
<evidence type="ECO:0000313" key="3">
    <source>
        <dbReference type="Proteomes" id="UP000265520"/>
    </source>
</evidence>
<protein>
    <submittedName>
        <fullName evidence="2">Uncharacterized protein</fullName>
    </submittedName>
</protein>
<proteinExistence type="predicted"/>
<name>A0A392THP2_9FABA</name>
<keyword evidence="3" id="KW-1185">Reference proteome</keyword>
<dbReference type="AlphaFoldDB" id="A0A392THP2"/>
<feature type="transmembrane region" description="Helical" evidence="1">
    <location>
        <begin position="6"/>
        <end position="29"/>
    </location>
</feature>
<dbReference type="Proteomes" id="UP000265520">
    <property type="component" value="Unassembled WGS sequence"/>
</dbReference>
<evidence type="ECO:0000313" key="2">
    <source>
        <dbReference type="EMBL" id="MCI60472.1"/>
    </source>
</evidence>
<organism evidence="2 3">
    <name type="scientific">Trifolium medium</name>
    <dbReference type="NCBI Taxonomy" id="97028"/>
    <lineage>
        <taxon>Eukaryota</taxon>
        <taxon>Viridiplantae</taxon>
        <taxon>Streptophyta</taxon>
        <taxon>Embryophyta</taxon>
        <taxon>Tracheophyta</taxon>
        <taxon>Spermatophyta</taxon>
        <taxon>Magnoliopsida</taxon>
        <taxon>eudicotyledons</taxon>
        <taxon>Gunneridae</taxon>
        <taxon>Pentapetalae</taxon>
        <taxon>rosids</taxon>
        <taxon>fabids</taxon>
        <taxon>Fabales</taxon>
        <taxon>Fabaceae</taxon>
        <taxon>Papilionoideae</taxon>
        <taxon>50 kb inversion clade</taxon>
        <taxon>NPAAA clade</taxon>
        <taxon>Hologalegina</taxon>
        <taxon>IRL clade</taxon>
        <taxon>Trifolieae</taxon>
        <taxon>Trifolium</taxon>
    </lineage>
</organism>
<keyword evidence="1" id="KW-1133">Transmembrane helix</keyword>
<evidence type="ECO:0000256" key="1">
    <source>
        <dbReference type="SAM" id="Phobius"/>
    </source>
</evidence>
<accession>A0A392THP2</accession>
<comment type="caution">
    <text evidence="2">The sequence shown here is derived from an EMBL/GenBank/DDBJ whole genome shotgun (WGS) entry which is preliminary data.</text>
</comment>
<reference evidence="2 3" key="1">
    <citation type="journal article" date="2018" name="Front. Plant Sci.">
        <title>Red Clover (Trifolium pratense) and Zigzag Clover (T. medium) - A Picture of Genomic Similarities and Differences.</title>
        <authorList>
            <person name="Dluhosova J."/>
            <person name="Istvanek J."/>
            <person name="Nedelnik J."/>
            <person name="Repkova J."/>
        </authorList>
    </citation>
    <scope>NUCLEOTIDE SEQUENCE [LARGE SCALE GENOMIC DNA]</scope>
    <source>
        <strain evidence="3">cv. 10/8</strain>
        <tissue evidence="2">Leaf</tissue>
    </source>
</reference>